<comment type="caution">
    <text evidence="6">The sequence shown here is derived from an EMBL/GenBank/DDBJ whole genome shotgun (WGS) entry which is preliminary data.</text>
</comment>
<dbReference type="Proteomes" id="UP000753908">
    <property type="component" value="Unassembled WGS sequence"/>
</dbReference>
<dbReference type="InterPro" id="IPR002130">
    <property type="entry name" value="Cyclophilin-type_PPIase_dom"/>
</dbReference>
<sequence>MQIKIQRWLSLVLVIVALVIGACSRQEAGSQSSTDSSTAATTSTPVAQASSPQLSTLPRLEGKATVVMTVNGSPITIEVNGTDAPVTAGNFVDLVQRGVYDGLVFHRVVREPQPFVVQGGDPQGKDSSFPVEGLGTGSFIDPDTSQARYVPLEIKPEGATEPIYSKTLEKAGVSKPPVLRHTRGAVAMARSSPPDSASSQFYIALTELPFLDGSYAVFGYVTEGMDVVDKIQQGDRIESAEVTKGIENLKKPQTSS</sequence>
<dbReference type="EMBL" id="JAHHIF010000068">
    <property type="protein sequence ID" value="MBW4548652.1"/>
    <property type="molecule type" value="Genomic_DNA"/>
</dbReference>
<comment type="function">
    <text evidence="3">PPIases accelerate the folding of proteins. It catalyzes the cis-trans isomerization of proline imidic peptide bonds in oligopeptides.</text>
</comment>
<evidence type="ECO:0000256" key="3">
    <source>
        <dbReference type="RuleBase" id="RU363019"/>
    </source>
</evidence>
<dbReference type="PROSITE" id="PS51257">
    <property type="entry name" value="PROKAR_LIPOPROTEIN"/>
    <property type="match status" value="1"/>
</dbReference>
<evidence type="ECO:0000256" key="4">
    <source>
        <dbReference type="SAM" id="MobiDB-lite"/>
    </source>
</evidence>
<protein>
    <recommendedName>
        <fullName evidence="3">Peptidyl-prolyl cis-trans isomerase</fullName>
        <shortName evidence="3">PPIase</shortName>
        <ecNumber evidence="3">5.2.1.8</ecNumber>
    </recommendedName>
</protein>
<reference evidence="6" key="1">
    <citation type="submission" date="2021-05" db="EMBL/GenBank/DDBJ databases">
        <authorList>
            <person name="Pietrasiak N."/>
            <person name="Ward R."/>
            <person name="Stajich J.E."/>
            <person name="Kurbessoian T."/>
        </authorList>
    </citation>
    <scope>NUCLEOTIDE SEQUENCE</scope>
    <source>
        <strain evidence="6">CPER-KK1</strain>
    </source>
</reference>
<dbReference type="SUPFAM" id="SSF50891">
    <property type="entry name" value="Cyclophilin-like"/>
    <property type="match status" value="1"/>
</dbReference>
<evidence type="ECO:0000259" key="5">
    <source>
        <dbReference type="PROSITE" id="PS50072"/>
    </source>
</evidence>
<accession>A0A951UD71</accession>
<feature type="compositionally biased region" description="Low complexity" evidence="4">
    <location>
        <begin position="28"/>
        <end position="51"/>
    </location>
</feature>
<dbReference type="EC" id="5.2.1.8" evidence="3"/>
<feature type="domain" description="PPIase cyclophilin-type" evidence="5">
    <location>
        <begin position="75"/>
        <end position="256"/>
    </location>
</feature>
<evidence type="ECO:0000256" key="1">
    <source>
        <dbReference type="ARBA" id="ARBA00023110"/>
    </source>
</evidence>
<dbReference type="InterPro" id="IPR044665">
    <property type="entry name" value="E_coli_cyclophilin_A-like"/>
</dbReference>
<name>A0A951UD71_9CYAN</name>
<dbReference type="GO" id="GO:0003755">
    <property type="term" value="F:peptidyl-prolyl cis-trans isomerase activity"/>
    <property type="evidence" value="ECO:0007669"/>
    <property type="project" value="UniProtKB-UniRule"/>
</dbReference>
<evidence type="ECO:0000313" key="7">
    <source>
        <dbReference type="Proteomes" id="UP000753908"/>
    </source>
</evidence>
<comment type="catalytic activity">
    <reaction evidence="3">
        <text>[protein]-peptidylproline (omega=180) = [protein]-peptidylproline (omega=0)</text>
        <dbReference type="Rhea" id="RHEA:16237"/>
        <dbReference type="Rhea" id="RHEA-COMP:10747"/>
        <dbReference type="Rhea" id="RHEA-COMP:10748"/>
        <dbReference type="ChEBI" id="CHEBI:83833"/>
        <dbReference type="ChEBI" id="CHEBI:83834"/>
        <dbReference type="EC" id="5.2.1.8"/>
    </reaction>
</comment>
<dbReference type="PRINTS" id="PR00153">
    <property type="entry name" value="CSAPPISMRASE"/>
</dbReference>
<dbReference type="PANTHER" id="PTHR43246">
    <property type="entry name" value="PEPTIDYL-PROLYL CIS-TRANS ISOMERASE CYP38, CHLOROPLASTIC"/>
    <property type="match status" value="1"/>
</dbReference>
<reference evidence="6" key="2">
    <citation type="journal article" date="2022" name="Microbiol. Resour. Announc.">
        <title>Metagenome Sequencing to Explore Phylogenomics of Terrestrial Cyanobacteria.</title>
        <authorList>
            <person name="Ward R.D."/>
            <person name="Stajich J.E."/>
            <person name="Johansen J.R."/>
            <person name="Huntemann M."/>
            <person name="Clum A."/>
            <person name="Foster B."/>
            <person name="Foster B."/>
            <person name="Roux S."/>
            <person name="Palaniappan K."/>
            <person name="Varghese N."/>
            <person name="Mukherjee S."/>
            <person name="Reddy T.B.K."/>
            <person name="Daum C."/>
            <person name="Copeland A."/>
            <person name="Chen I.A."/>
            <person name="Ivanova N.N."/>
            <person name="Kyrpides N.C."/>
            <person name="Shapiro N."/>
            <person name="Eloe-Fadrosh E.A."/>
            <person name="Pietrasiak N."/>
        </authorList>
    </citation>
    <scope>NUCLEOTIDE SEQUENCE</scope>
    <source>
        <strain evidence="6">CPER-KK1</strain>
    </source>
</reference>
<comment type="similarity">
    <text evidence="3">Belongs to the cyclophilin-type PPIase family.</text>
</comment>
<evidence type="ECO:0000256" key="2">
    <source>
        <dbReference type="ARBA" id="ARBA00023235"/>
    </source>
</evidence>
<dbReference type="AlphaFoldDB" id="A0A951UD71"/>
<dbReference type="Pfam" id="PF00160">
    <property type="entry name" value="Pro_isomerase"/>
    <property type="match status" value="1"/>
</dbReference>
<organism evidence="6 7">
    <name type="scientific">Symplocastrum torsivum CPER-KK1</name>
    <dbReference type="NCBI Taxonomy" id="450513"/>
    <lineage>
        <taxon>Bacteria</taxon>
        <taxon>Bacillati</taxon>
        <taxon>Cyanobacteriota</taxon>
        <taxon>Cyanophyceae</taxon>
        <taxon>Oscillatoriophycideae</taxon>
        <taxon>Oscillatoriales</taxon>
        <taxon>Microcoleaceae</taxon>
        <taxon>Symplocastrum</taxon>
    </lineage>
</organism>
<evidence type="ECO:0000313" key="6">
    <source>
        <dbReference type="EMBL" id="MBW4548652.1"/>
    </source>
</evidence>
<dbReference type="CDD" id="cd01924">
    <property type="entry name" value="cyclophilin_TLP40_like"/>
    <property type="match status" value="1"/>
</dbReference>
<dbReference type="Gene3D" id="2.40.100.10">
    <property type="entry name" value="Cyclophilin-like"/>
    <property type="match status" value="1"/>
</dbReference>
<feature type="region of interest" description="Disordered" evidence="4">
    <location>
        <begin position="28"/>
        <end position="54"/>
    </location>
</feature>
<keyword evidence="2 3" id="KW-0413">Isomerase</keyword>
<proteinExistence type="inferred from homology"/>
<dbReference type="PROSITE" id="PS50072">
    <property type="entry name" value="CSA_PPIASE_2"/>
    <property type="match status" value="1"/>
</dbReference>
<dbReference type="InterPro" id="IPR029000">
    <property type="entry name" value="Cyclophilin-like_dom_sf"/>
</dbReference>
<gene>
    <name evidence="6" type="ORF">KME25_30115</name>
</gene>
<keyword evidence="1 3" id="KW-0697">Rotamase</keyword>